<dbReference type="STRING" id="1429083.GCA_001885685_02929"/>
<evidence type="ECO:0000259" key="5">
    <source>
        <dbReference type="PROSITE" id="PS50977"/>
    </source>
</evidence>
<proteinExistence type="predicted"/>
<keyword evidence="1" id="KW-0805">Transcription regulation</keyword>
<dbReference type="Pfam" id="PF00440">
    <property type="entry name" value="TetR_N"/>
    <property type="match status" value="1"/>
</dbReference>
<dbReference type="PANTHER" id="PTHR30055">
    <property type="entry name" value="HTH-TYPE TRANSCRIPTIONAL REGULATOR RUTR"/>
    <property type="match status" value="1"/>
</dbReference>
<dbReference type="Pfam" id="PF14246">
    <property type="entry name" value="TetR_C_7"/>
    <property type="match status" value="1"/>
</dbReference>
<feature type="domain" description="HTH tetR-type" evidence="5">
    <location>
        <begin position="17"/>
        <end position="77"/>
    </location>
</feature>
<evidence type="ECO:0000256" key="1">
    <source>
        <dbReference type="ARBA" id="ARBA00023015"/>
    </source>
</evidence>
<dbReference type="GO" id="GO:0000976">
    <property type="term" value="F:transcription cis-regulatory region binding"/>
    <property type="evidence" value="ECO:0007669"/>
    <property type="project" value="TreeGrafter"/>
</dbReference>
<dbReference type="Gene3D" id="1.10.10.60">
    <property type="entry name" value="Homeodomain-like"/>
    <property type="match status" value="1"/>
</dbReference>
<accession>A0A1H7GRC7</accession>
<dbReference type="GO" id="GO:0003700">
    <property type="term" value="F:DNA-binding transcription factor activity"/>
    <property type="evidence" value="ECO:0007669"/>
    <property type="project" value="TreeGrafter"/>
</dbReference>
<evidence type="ECO:0000256" key="3">
    <source>
        <dbReference type="ARBA" id="ARBA00023163"/>
    </source>
</evidence>
<dbReference type="AlphaFoldDB" id="A0A1H7GRC7"/>
<dbReference type="EMBL" id="FOAS01000002">
    <property type="protein sequence ID" value="SEK40621.1"/>
    <property type="molecule type" value="Genomic_DNA"/>
</dbReference>
<evidence type="ECO:0000313" key="6">
    <source>
        <dbReference type="EMBL" id="SEK40621.1"/>
    </source>
</evidence>
<dbReference type="SUPFAM" id="SSF46689">
    <property type="entry name" value="Homeodomain-like"/>
    <property type="match status" value="1"/>
</dbReference>
<evidence type="ECO:0000256" key="2">
    <source>
        <dbReference type="ARBA" id="ARBA00023125"/>
    </source>
</evidence>
<dbReference type="PRINTS" id="PR00455">
    <property type="entry name" value="HTHTETR"/>
</dbReference>
<keyword evidence="2 4" id="KW-0238">DNA-binding</keyword>
<name>A0A1H7GRC7_9GAMM</name>
<organism evidence="6 7">
    <name type="scientific">Atopomonas hussainii</name>
    <dbReference type="NCBI Taxonomy" id="1429083"/>
    <lineage>
        <taxon>Bacteria</taxon>
        <taxon>Pseudomonadati</taxon>
        <taxon>Pseudomonadota</taxon>
        <taxon>Gammaproteobacteria</taxon>
        <taxon>Pseudomonadales</taxon>
        <taxon>Pseudomonadaceae</taxon>
        <taxon>Atopomonas</taxon>
    </lineage>
</organism>
<dbReference type="FunFam" id="1.10.10.60:FF:000141">
    <property type="entry name" value="TetR family transcriptional regulator"/>
    <property type="match status" value="1"/>
</dbReference>
<dbReference type="InterPro" id="IPR036271">
    <property type="entry name" value="Tet_transcr_reg_TetR-rel_C_sf"/>
</dbReference>
<feature type="DNA-binding region" description="H-T-H motif" evidence="4">
    <location>
        <begin position="40"/>
        <end position="59"/>
    </location>
</feature>
<keyword evidence="3" id="KW-0804">Transcription</keyword>
<dbReference type="InterPro" id="IPR050109">
    <property type="entry name" value="HTH-type_TetR-like_transc_reg"/>
</dbReference>
<protein>
    <submittedName>
        <fullName evidence="6">Transcriptional regulator, TetR family</fullName>
    </submittedName>
</protein>
<dbReference type="Proteomes" id="UP000185766">
    <property type="component" value="Unassembled WGS sequence"/>
</dbReference>
<dbReference type="SUPFAM" id="SSF48498">
    <property type="entry name" value="Tetracyclin repressor-like, C-terminal domain"/>
    <property type="match status" value="1"/>
</dbReference>
<dbReference type="PANTHER" id="PTHR30055:SF146">
    <property type="entry name" value="HTH-TYPE TRANSCRIPTIONAL DUAL REGULATOR CECR"/>
    <property type="match status" value="1"/>
</dbReference>
<dbReference type="InterPro" id="IPR039536">
    <property type="entry name" value="TetR_C_Proteobacteria"/>
</dbReference>
<sequence>MNKTKKPRQKPGRPKDLEKKQAVLDAAKCLFLSQGYDATSMDAIAQSAGVSKLTLYSHFNDKDTLFSHAVRSHCETQMPSELFNYKPEQSIEQQLRNIAYAVVSLIYDPEAIQLHRLIVAASQKDNRLAQLFFDAGPKRLIMELERLLRDACAAQQLQIADPAQAADQFFCLVKGLNHMRVLTGCLDTPALPHEQEHIDAALELFLKAYRA</sequence>
<keyword evidence="7" id="KW-1185">Reference proteome</keyword>
<dbReference type="PROSITE" id="PS50977">
    <property type="entry name" value="HTH_TETR_2"/>
    <property type="match status" value="1"/>
</dbReference>
<dbReference type="Gene3D" id="1.10.357.10">
    <property type="entry name" value="Tetracycline Repressor, domain 2"/>
    <property type="match status" value="1"/>
</dbReference>
<reference evidence="6 7" key="1">
    <citation type="submission" date="2016-10" db="EMBL/GenBank/DDBJ databases">
        <authorList>
            <person name="de Groot N.N."/>
        </authorList>
    </citation>
    <scope>NUCLEOTIDE SEQUENCE [LARGE SCALE GENOMIC DNA]</scope>
    <source>
        <strain evidence="6 7">JCM 19513</strain>
    </source>
</reference>
<dbReference type="RefSeq" id="WP_074864706.1">
    <property type="nucleotide sequence ID" value="NZ_FOAS01000002.1"/>
</dbReference>
<dbReference type="InterPro" id="IPR001647">
    <property type="entry name" value="HTH_TetR"/>
</dbReference>
<dbReference type="InterPro" id="IPR009057">
    <property type="entry name" value="Homeodomain-like_sf"/>
</dbReference>
<evidence type="ECO:0000256" key="4">
    <source>
        <dbReference type="PROSITE-ProRule" id="PRU00335"/>
    </source>
</evidence>
<evidence type="ECO:0000313" key="7">
    <source>
        <dbReference type="Proteomes" id="UP000185766"/>
    </source>
</evidence>
<gene>
    <name evidence="6" type="ORF">SAMN05216214_102163</name>
</gene>